<dbReference type="Proteomes" id="UP000054558">
    <property type="component" value="Unassembled WGS sequence"/>
</dbReference>
<feature type="compositionally biased region" description="Basic and acidic residues" evidence="3">
    <location>
        <begin position="358"/>
        <end position="369"/>
    </location>
</feature>
<feature type="compositionally biased region" description="Basic and acidic residues" evidence="3">
    <location>
        <begin position="684"/>
        <end position="700"/>
    </location>
</feature>
<dbReference type="PRINTS" id="PR00503">
    <property type="entry name" value="BROMODOMAIN"/>
</dbReference>
<evidence type="ECO:0000256" key="1">
    <source>
        <dbReference type="ARBA" id="ARBA00023117"/>
    </source>
</evidence>
<feature type="compositionally biased region" description="Pro residues" evidence="3">
    <location>
        <begin position="1248"/>
        <end position="1263"/>
    </location>
</feature>
<evidence type="ECO:0000313" key="6">
    <source>
        <dbReference type="Proteomes" id="UP000054558"/>
    </source>
</evidence>
<dbReference type="STRING" id="105231.A0A1Y1IQE4"/>
<feature type="compositionally biased region" description="Basic and acidic residues" evidence="3">
    <location>
        <begin position="778"/>
        <end position="787"/>
    </location>
</feature>
<feature type="compositionally biased region" description="Basic and acidic residues" evidence="3">
    <location>
        <begin position="220"/>
        <end position="233"/>
    </location>
</feature>
<dbReference type="Pfam" id="PF00439">
    <property type="entry name" value="Bromodomain"/>
    <property type="match status" value="1"/>
</dbReference>
<protein>
    <recommendedName>
        <fullName evidence="4">Bromo domain-containing protein</fullName>
    </recommendedName>
</protein>
<reference evidence="5 6" key="1">
    <citation type="journal article" date="2014" name="Nat. Commun.">
        <title>Klebsormidium flaccidum genome reveals primary factors for plant terrestrial adaptation.</title>
        <authorList>
            <person name="Hori K."/>
            <person name="Maruyama F."/>
            <person name="Fujisawa T."/>
            <person name="Togashi T."/>
            <person name="Yamamoto N."/>
            <person name="Seo M."/>
            <person name="Sato S."/>
            <person name="Yamada T."/>
            <person name="Mori H."/>
            <person name="Tajima N."/>
            <person name="Moriyama T."/>
            <person name="Ikeuchi M."/>
            <person name="Watanabe M."/>
            <person name="Wada H."/>
            <person name="Kobayashi K."/>
            <person name="Saito M."/>
            <person name="Masuda T."/>
            <person name="Sasaki-Sekimoto Y."/>
            <person name="Mashiguchi K."/>
            <person name="Awai K."/>
            <person name="Shimojima M."/>
            <person name="Masuda S."/>
            <person name="Iwai M."/>
            <person name="Nobusawa T."/>
            <person name="Narise T."/>
            <person name="Kondo S."/>
            <person name="Saito H."/>
            <person name="Sato R."/>
            <person name="Murakawa M."/>
            <person name="Ihara Y."/>
            <person name="Oshima-Yamada Y."/>
            <person name="Ohtaka K."/>
            <person name="Satoh M."/>
            <person name="Sonobe K."/>
            <person name="Ishii M."/>
            <person name="Ohtani R."/>
            <person name="Kanamori-Sato M."/>
            <person name="Honoki R."/>
            <person name="Miyazaki D."/>
            <person name="Mochizuki H."/>
            <person name="Umetsu J."/>
            <person name="Higashi K."/>
            <person name="Shibata D."/>
            <person name="Kamiya Y."/>
            <person name="Sato N."/>
            <person name="Nakamura Y."/>
            <person name="Tabata S."/>
            <person name="Ida S."/>
            <person name="Kurokawa K."/>
            <person name="Ohta H."/>
        </authorList>
    </citation>
    <scope>NUCLEOTIDE SEQUENCE [LARGE SCALE GENOMIC DNA]</scope>
    <source>
        <strain evidence="5 6">NIES-2285</strain>
    </source>
</reference>
<dbReference type="CDD" id="cd04369">
    <property type="entry name" value="Bromodomain"/>
    <property type="match status" value="1"/>
</dbReference>
<evidence type="ECO:0000313" key="5">
    <source>
        <dbReference type="EMBL" id="GAQ91471.1"/>
    </source>
</evidence>
<feature type="compositionally biased region" description="Basic and acidic residues" evidence="3">
    <location>
        <begin position="1364"/>
        <end position="1383"/>
    </location>
</feature>
<keyword evidence="6" id="KW-1185">Reference proteome</keyword>
<feature type="compositionally biased region" description="Basic and acidic residues" evidence="3">
    <location>
        <begin position="439"/>
        <end position="450"/>
    </location>
</feature>
<dbReference type="PANTHER" id="PTHR22881:SF27">
    <property type="entry name" value="BROMODOMAIN CONTAINING 7_9"/>
    <property type="match status" value="1"/>
</dbReference>
<keyword evidence="1 2" id="KW-0103">Bromodomain</keyword>
<dbReference type="Gene3D" id="1.20.920.10">
    <property type="entry name" value="Bromodomain-like"/>
    <property type="match status" value="1"/>
</dbReference>
<dbReference type="EMBL" id="DF237740">
    <property type="protein sequence ID" value="GAQ91471.1"/>
    <property type="molecule type" value="Genomic_DNA"/>
</dbReference>
<name>A0A1Y1IQE4_KLENI</name>
<organism evidence="5 6">
    <name type="scientific">Klebsormidium nitens</name>
    <name type="common">Green alga</name>
    <name type="synonym">Ulothrix nitens</name>
    <dbReference type="NCBI Taxonomy" id="105231"/>
    <lineage>
        <taxon>Eukaryota</taxon>
        <taxon>Viridiplantae</taxon>
        <taxon>Streptophyta</taxon>
        <taxon>Klebsormidiophyceae</taxon>
        <taxon>Klebsormidiales</taxon>
        <taxon>Klebsormidiaceae</taxon>
        <taxon>Klebsormidium</taxon>
    </lineage>
</organism>
<feature type="region of interest" description="Disordered" evidence="3">
    <location>
        <begin position="350"/>
        <end position="376"/>
    </location>
</feature>
<gene>
    <name evidence="5" type="ORF">KFL_007910040</name>
</gene>
<feature type="compositionally biased region" description="Low complexity" evidence="3">
    <location>
        <begin position="1028"/>
        <end position="1038"/>
    </location>
</feature>
<feature type="compositionally biased region" description="Basic and acidic residues" evidence="3">
    <location>
        <begin position="50"/>
        <end position="95"/>
    </location>
</feature>
<feature type="compositionally biased region" description="Polar residues" evidence="3">
    <location>
        <begin position="701"/>
        <end position="717"/>
    </location>
</feature>
<feature type="region of interest" description="Disordered" evidence="3">
    <location>
        <begin position="410"/>
        <end position="450"/>
    </location>
</feature>
<dbReference type="OrthoDB" id="21449at2759"/>
<sequence>MAGDEAVPILVRLPKKIRPEDAALAKQGSDRPPKKHKSGEHKKDKKRRDEKHGDKSHKNGEKSHKDGERSHKDGERSKKDKKRSRDGDHTGEGPPKKKKRSKEKREKTGGGDAKPGSNGAGDQFGAKHGEGGTSGGVRTDGNGQKQDASGKAGQSLDGSAKKTDAKMKSLNASGDGAGQGEKAAPLKASANKMKSVGLTGKLETAGRKMKVGLAAEGRLKVDGSRLSEEKQGQDSEQEEAPPSAAAMDDIIARLQKKDTYQIFAEPVDADVVLDYYDVIKDPMDFSTMKKRLKKGLYLTWDDFQAHVELMFDNAQKYNSPDTIFYKTAKSMQEASRKVIDAARGALGTGQRKRQIASRFKEEPSTEPKKKTTAGWGGRRIKGQKLASIPGVDQLIQKGLSIDELAKLGGKQGGGKYAGGKGGDDGKQAWSDANDGEDVPGYRKTKEFWGPKDGRLPLASAEYKRSSYRARELPMLGHGPKPSAPGGESHVLVPTGWHPPYAYARSLCRFAANLPDPVWAKVVAKVQKILPPGVKFGRGWVGEEEKPSGGQPKPPEVIVPRTATAAKTGPGILPAAGAKPEALLGAASAVAKSETSASPAPVLKTGPPLSLASPFTPVTANGPPAIKISLVGSRTNLAITPSEGDDHDAEDKPIGLLFGGPQRGASPTPYGRPPSAPGSRPSSAGKKESAGLDTEMREGARTESTAWTADAGTNQQAKVSERDGFGMGTSAGAQLEGVTSASGQPEPAKSAGGQIGAATSAGGQPGTATSAAHGSLEGPRAEEKREPIPESAVAAVPEGMPPEAPVHGVAPVGADGVSGAGASSAGAEQAASVGPSVSEKPPSAIGPSESYSVLPFLTPADFRGSPQGGGATSAELLWTQKAGEAGIGNIQNGSFRSDEEGPLSRVEEEREGDPVPGKEGAERRSEDQMPDELTEDWNERAETVLPSVGSADTPTEQRAPARLDGPRASPGLHGPEFRPETVSPPAPREAEESTPLEEAPSVGNQERALDEKESAGGVSENLRDGGVRAGAPGAPGAGADAERETGRGAPSGEAVAEGGKVEGTPAGEGEGDRGLAAQGVGGSEGVQEEGLVGIELEAEDDAGMEIPAAGTENLAETDQPSGTSGPASNSGVDDGVKAAPADLKGGGALELRGSDAAEAEGAQGEMTAAERDGAVGTHAGDSEIAETGLSEGERGAGEETGAQEEAALEKGGEGVFEEEPPERSARQPSDSDELNLPQVEAALHSRVTPPVPPLTVPETAPQPGPVKETVTPTLPLPLTSDREALPPEDFPSTPTGLPLGSPSFASRAKSPSPCLSPGSSRAVSMERGVSVDPLAGFGSPLSVQSYSPGRLGAVYRGSSLAPTGRRTDSDGRERSSSLDTRDDVASQSGH</sequence>
<feature type="region of interest" description="Disordered" evidence="3">
    <location>
        <begin position="637"/>
        <end position="1389"/>
    </location>
</feature>
<evidence type="ECO:0000256" key="2">
    <source>
        <dbReference type="PROSITE-ProRule" id="PRU00035"/>
    </source>
</evidence>
<dbReference type="PANTHER" id="PTHR22881">
    <property type="entry name" value="BROMODOMAIN CONTAINING PROTEIN"/>
    <property type="match status" value="1"/>
</dbReference>
<dbReference type="OMA" id="IQEPDHY"/>
<feature type="region of interest" description="Disordered" evidence="3">
    <location>
        <begin position="220"/>
        <end position="244"/>
    </location>
</feature>
<feature type="domain" description="Bromo" evidence="4">
    <location>
        <begin position="255"/>
        <end position="325"/>
    </location>
</feature>
<dbReference type="InterPro" id="IPR051831">
    <property type="entry name" value="Bromodomain_contain_prot"/>
</dbReference>
<feature type="compositionally biased region" description="Basic residues" evidence="3">
    <location>
        <begin position="33"/>
        <end position="49"/>
    </location>
</feature>
<feature type="compositionally biased region" description="Gly residues" evidence="3">
    <location>
        <begin position="410"/>
        <end position="420"/>
    </location>
</feature>
<dbReference type="InterPro" id="IPR036427">
    <property type="entry name" value="Bromodomain-like_sf"/>
</dbReference>
<evidence type="ECO:0000256" key="3">
    <source>
        <dbReference type="SAM" id="MobiDB-lite"/>
    </source>
</evidence>
<dbReference type="PROSITE" id="PS50014">
    <property type="entry name" value="BROMODOMAIN_2"/>
    <property type="match status" value="1"/>
</dbReference>
<evidence type="ECO:0000259" key="4">
    <source>
        <dbReference type="PROSITE" id="PS50014"/>
    </source>
</evidence>
<dbReference type="SUPFAM" id="SSF47370">
    <property type="entry name" value="Bromodomain"/>
    <property type="match status" value="1"/>
</dbReference>
<feature type="compositionally biased region" description="Low complexity" evidence="3">
    <location>
        <begin position="807"/>
        <end position="833"/>
    </location>
</feature>
<dbReference type="InterPro" id="IPR001487">
    <property type="entry name" value="Bromodomain"/>
</dbReference>
<feature type="compositionally biased region" description="Basic and acidic residues" evidence="3">
    <location>
        <begin position="17"/>
        <end position="32"/>
    </location>
</feature>
<proteinExistence type="predicted"/>
<dbReference type="SMART" id="SM00297">
    <property type="entry name" value="BROMO"/>
    <property type="match status" value="1"/>
</dbReference>
<accession>A0A1Y1IQE4</accession>
<feature type="region of interest" description="Disordered" evidence="3">
    <location>
        <begin position="1"/>
        <end position="201"/>
    </location>
</feature>
<feature type="compositionally biased region" description="Polar residues" evidence="3">
    <location>
        <begin position="1113"/>
        <end position="1130"/>
    </location>
</feature>